<accession>W4VMW2</accession>
<organism evidence="1 2">
    <name type="scientific">Gracilibacillus boraciitolerans JCM 21714</name>
    <dbReference type="NCBI Taxonomy" id="1298598"/>
    <lineage>
        <taxon>Bacteria</taxon>
        <taxon>Bacillati</taxon>
        <taxon>Bacillota</taxon>
        <taxon>Bacilli</taxon>
        <taxon>Bacillales</taxon>
        <taxon>Bacillaceae</taxon>
        <taxon>Gracilibacillus</taxon>
    </lineage>
</organism>
<dbReference type="RefSeq" id="WP_035725429.1">
    <property type="nucleotide sequence ID" value="NZ_BAVS01000030.1"/>
</dbReference>
<dbReference type="Proteomes" id="UP000019102">
    <property type="component" value="Unassembled WGS sequence"/>
</dbReference>
<dbReference type="InterPro" id="IPR011202">
    <property type="entry name" value="UCP014677"/>
</dbReference>
<dbReference type="Pfam" id="PF13289">
    <property type="entry name" value="SIR2_2"/>
    <property type="match status" value="1"/>
</dbReference>
<name>W4VMW2_9BACI</name>
<proteinExistence type="predicted"/>
<comment type="caution">
    <text evidence="1">The sequence shown here is derived from an EMBL/GenBank/DDBJ whole genome shotgun (WGS) entry which is preliminary data.</text>
</comment>
<protein>
    <submittedName>
        <fullName evidence="1">Uncharacterized protein</fullName>
    </submittedName>
</protein>
<gene>
    <name evidence="1" type="ORF">JCM21714_3954</name>
</gene>
<reference evidence="1 2" key="1">
    <citation type="journal article" date="2014" name="Genome Announc.">
        <title>Draft Genome Sequence of the Boron-Tolerant and Moderately Halotolerant Bacterium Gracilibacillus boraciitolerans JCM 21714T.</title>
        <authorList>
            <person name="Ahmed I."/>
            <person name="Oshima K."/>
            <person name="Suda W."/>
            <person name="Kitamura K."/>
            <person name="Iida T."/>
            <person name="Ohmori Y."/>
            <person name="Fujiwara T."/>
            <person name="Hattori M."/>
            <person name="Ohkuma M."/>
        </authorList>
    </citation>
    <scope>NUCLEOTIDE SEQUENCE [LARGE SCALE GENOMIC DNA]</scope>
    <source>
        <strain evidence="1 2">JCM 21714</strain>
    </source>
</reference>
<dbReference type="OrthoDB" id="5521101at2"/>
<evidence type="ECO:0000313" key="1">
    <source>
        <dbReference type="EMBL" id="GAE94765.1"/>
    </source>
</evidence>
<dbReference type="PIRSF" id="PIRSF014677">
    <property type="entry name" value="UCP014677"/>
    <property type="match status" value="1"/>
</dbReference>
<evidence type="ECO:0000313" key="2">
    <source>
        <dbReference type="Proteomes" id="UP000019102"/>
    </source>
</evidence>
<dbReference type="STRING" id="1298598.JCM21714_3954"/>
<dbReference type="eggNOG" id="COG0846">
    <property type="taxonomic scope" value="Bacteria"/>
</dbReference>
<dbReference type="EMBL" id="BAVS01000030">
    <property type="protein sequence ID" value="GAE94765.1"/>
    <property type="molecule type" value="Genomic_DNA"/>
</dbReference>
<sequence length="452" mass="53099">MSFDDLVNGNKLPVLFIGSGFSRRYLNSPDWESLLINVYQFMGKREIDYKTLKLKIKNKREHRKLGDGEINAIIAEEMEMEFNDYYYESELAQQYPRWIEEEVNPFRQCIATILSELKLLQEKEEEIQAFKELKNKIMSVITTNYDNLIENLFDLSKDSTFIGQPQLFSPNSMELGELYKIHGCVTEPDNIVITKSDYSNFRENAKLFSAKLLTLISENPVIFIGYSINDPNMQQTLSDLIRCLSKDQIDNLKNHFYVLEYNKGVQEIQEKELLFHAKSYQGETTTFPLTVISTDNYLEIYQKLNELTPAMNLNTVKQVKRIVKDIVIESVESKAKTDVMTIFMDDISKLKQTDQKFAIAIGNIKDINSNYGYNLRPLEEVLEDVLYDNKDFNSKKLIKETYEESYLKIKRIIPIYKYLNKLSREEIEESPQCCKLCFFTFEENGLFKFWHY</sequence>
<keyword evidence="2" id="KW-1185">Reference proteome</keyword>
<dbReference type="AlphaFoldDB" id="W4VMW2"/>